<reference evidence="2 3" key="1">
    <citation type="journal article" date="2023" name="bioRxiv">
        <title>Conserved and derived expression patterns and positive selection on dental genes reveal complex evolutionary context of ever-growing rodent molars.</title>
        <authorList>
            <person name="Calamari Z.T."/>
            <person name="Song A."/>
            <person name="Cohen E."/>
            <person name="Akter M."/>
            <person name="Roy R.D."/>
            <person name="Hallikas O."/>
            <person name="Christensen M.M."/>
            <person name="Li P."/>
            <person name="Marangoni P."/>
            <person name="Jernvall J."/>
            <person name="Klein O.D."/>
        </authorList>
    </citation>
    <scope>NUCLEOTIDE SEQUENCE [LARGE SCALE GENOMIC DNA]</scope>
    <source>
        <strain evidence="2">V071</strain>
    </source>
</reference>
<organism evidence="2 3">
    <name type="scientific">Myodes glareolus</name>
    <name type="common">Bank vole</name>
    <name type="synonym">Clethrionomys glareolus</name>
    <dbReference type="NCBI Taxonomy" id="447135"/>
    <lineage>
        <taxon>Eukaryota</taxon>
        <taxon>Metazoa</taxon>
        <taxon>Chordata</taxon>
        <taxon>Craniata</taxon>
        <taxon>Vertebrata</taxon>
        <taxon>Euteleostomi</taxon>
        <taxon>Mammalia</taxon>
        <taxon>Eutheria</taxon>
        <taxon>Euarchontoglires</taxon>
        <taxon>Glires</taxon>
        <taxon>Rodentia</taxon>
        <taxon>Myomorpha</taxon>
        <taxon>Muroidea</taxon>
        <taxon>Cricetidae</taxon>
        <taxon>Arvicolinae</taxon>
        <taxon>Myodes</taxon>
    </lineage>
</organism>
<sequence>MDNKEGSPQPQHELTIPQWRTSENPRRGKHPLTAELRVTAEGQELILDLEKNDPSPPGLLERSVLDQGLRGP</sequence>
<protein>
    <submittedName>
        <fullName evidence="2">Uncharacterized protein</fullName>
    </submittedName>
</protein>
<feature type="region of interest" description="Disordered" evidence="1">
    <location>
        <begin position="49"/>
        <end position="72"/>
    </location>
</feature>
<gene>
    <name evidence="2" type="ORF">U0070_015755</name>
</gene>
<evidence type="ECO:0000256" key="1">
    <source>
        <dbReference type="SAM" id="MobiDB-lite"/>
    </source>
</evidence>
<feature type="region of interest" description="Disordered" evidence="1">
    <location>
        <begin position="1"/>
        <end position="35"/>
    </location>
</feature>
<feature type="compositionally biased region" description="Polar residues" evidence="1">
    <location>
        <begin position="1"/>
        <end position="22"/>
    </location>
</feature>
<name>A0AAW0I6E6_MYOGA</name>
<accession>A0AAW0I6E6</accession>
<evidence type="ECO:0000313" key="3">
    <source>
        <dbReference type="Proteomes" id="UP001488838"/>
    </source>
</evidence>
<keyword evidence="3" id="KW-1185">Reference proteome</keyword>
<comment type="caution">
    <text evidence="2">The sequence shown here is derived from an EMBL/GenBank/DDBJ whole genome shotgun (WGS) entry which is preliminary data.</text>
</comment>
<dbReference type="EMBL" id="JBBHLL010000207">
    <property type="protein sequence ID" value="KAK7810018.1"/>
    <property type="molecule type" value="Genomic_DNA"/>
</dbReference>
<dbReference type="Proteomes" id="UP001488838">
    <property type="component" value="Unassembled WGS sequence"/>
</dbReference>
<evidence type="ECO:0000313" key="2">
    <source>
        <dbReference type="EMBL" id="KAK7810018.1"/>
    </source>
</evidence>
<dbReference type="AlphaFoldDB" id="A0AAW0I6E6"/>
<proteinExistence type="predicted"/>